<comment type="cofactor">
    <cofactor evidence="1">
        <name>NAD(+)</name>
        <dbReference type="ChEBI" id="CHEBI:57540"/>
    </cofactor>
</comment>
<dbReference type="Pfam" id="PF01761">
    <property type="entry name" value="DHQ_synthase"/>
    <property type="match status" value="1"/>
</dbReference>
<dbReference type="GO" id="GO:0009073">
    <property type="term" value="P:aromatic amino acid family biosynthetic process"/>
    <property type="evidence" value="ECO:0007669"/>
    <property type="project" value="InterPro"/>
</dbReference>
<evidence type="ECO:0000256" key="6">
    <source>
        <dbReference type="ARBA" id="ARBA00022741"/>
    </source>
</evidence>
<dbReference type="InterPro" id="IPR050071">
    <property type="entry name" value="Dehydroquinate_synthase"/>
</dbReference>
<dbReference type="GO" id="GO:0046872">
    <property type="term" value="F:metal ion binding"/>
    <property type="evidence" value="ECO:0007669"/>
    <property type="project" value="UniProtKB-KW"/>
</dbReference>
<dbReference type="SUPFAM" id="SSF56796">
    <property type="entry name" value="Dehydroquinate synthase-like"/>
    <property type="match status" value="1"/>
</dbReference>
<dbReference type="GO" id="GO:0003856">
    <property type="term" value="F:3-dehydroquinate synthase activity"/>
    <property type="evidence" value="ECO:0007669"/>
    <property type="project" value="UniProtKB-UniRule"/>
</dbReference>
<name>A0A2S2DTN3_9BACT</name>
<evidence type="ECO:0000256" key="7">
    <source>
        <dbReference type="ARBA" id="ARBA00022833"/>
    </source>
</evidence>
<protein>
    <recommendedName>
        <fullName evidence="11">3-dehydroquinate synthase</fullName>
        <ecNumber evidence="11">4.2.3.4</ecNumber>
    </recommendedName>
</protein>
<dbReference type="FunFam" id="3.40.50.1970:FF:000007">
    <property type="entry name" value="Pentafunctional AROM polypeptide"/>
    <property type="match status" value="1"/>
</dbReference>
<dbReference type="InterPro" id="IPR030963">
    <property type="entry name" value="DHQ_synth_fam"/>
</dbReference>
<dbReference type="EC" id="4.2.3.4" evidence="11"/>
<dbReference type="OrthoDB" id="9806583at2"/>
<evidence type="ECO:0000256" key="8">
    <source>
        <dbReference type="ARBA" id="ARBA00023027"/>
    </source>
</evidence>
<feature type="domain" description="3-dehydroquinate synthase C-terminal" evidence="13">
    <location>
        <begin position="165"/>
        <end position="306"/>
    </location>
</feature>
<evidence type="ECO:0000256" key="10">
    <source>
        <dbReference type="ARBA" id="ARBA00023285"/>
    </source>
</evidence>
<dbReference type="Proteomes" id="UP000245468">
    <property type="component" value="Chromosome"/>
</dbReference>
<evidence type="ECO:0000259" key="12">
    <source>
        <dbReference type="Pfam" id="PF01761"/>
    </source>
</evidence>
<evidence type="ECO:0000256" key="11">
    <source>
        <dbReference type="NCBIfam" id="TIGR01357"/>
    </source>
</evidence>
<feature type="domain" description="3-dehydroquinate synthase N-terminal" evidence="12">
    <location>
        <begin position="51"/>
        <end position="163"/>
    </location>
</feature>
<dbReference type="Pfam" id="PF24621">
    <property type="entry name" value="DHQS_C"/>
    <property type="match status" value="1"/>
</dbReference>
<evidence type="ECO:0000256" key="3">
    <source>
        <dbReference type="ARBA" id="ARBA00001947"/>
    </source>
</evidence>
<evidence type="ECO:0000313" key="15">
    <source>
        <dbReference type="Proteomes" id="UP000245468"/>
    </source>
</evidence>
<keyword evidence="7" id="KW-0862">Zinc</keyword>
<dbReference type="AlphaFoldDB" id="A0A2S2DTN3"/>
<dbReference type="InterPro" id="IPR056179">
    <property type="entry name" value="DHQS_C"/>
</dbReference>
<dbReference type="KEGG" id="psez:HME7025_00865"/>
<evidence type="ECO:0000256" key="9">
    <source>
        <dbReference type="ARBA" id="ARBA00023239"/>
    </source>
</evidence>
<comment type="cofactor">
    <cofactor evidence="2">
        <name>Co(2+)</name>
        <dbReference type="ChEBI" id="CHEBI:48828"/>
    </cofactor>
</comment>
<evidence type="ECO:0000256" key="5">
    <source>
        <dbReference type="ARBA" id="ARBA00022723"/>
    </source>
</evidence>
<organism evidence="14 15">
    <name type="scientific">Aquirufa nivalisilvae</name>
    <dbReference type="NCBI Taxonomy" id="2516557"/>
    <lineage>
        <taxon>Bacteria</taxon>
        <taxon>Pseudomonadati</taxon>
        <taxon>Bacteroidota</taxon>
        <taxon>Cytophagia</taxon>
        <taxon>Cytophagales</taxon>
        <taxon>Flectobacillaceae</taxon>
        <taxon>Aquirufa</taxon>
    </lineage>
</organism>
<dbReference type="RefSeq" id="WP_109322466.1">
    <property type="nucleotide sequence ID" value="NZ_CP029346.1"/>
</dbReference>
<sequence>MSVQIASISTSLPAFLNSKNYSRVIVLVDELTQKHCLHKIENILPENYIKVVIKSGETHKNLTTCVKIWEVMTKANLDRHALMINLGGGVIGDMGGFCASTYKRGIDFIQIPTTLLAQVDASVGGKLGIDFQGFKNHLGVFQLPKTVLIDPSFLETLTDREKRSGFAEIIKHCLIRDATKWTEISQLDWQENDFATLVAHSVAIKEAIVTEDPKEAGIRKILNLGHTLGHAVETFLLNQGKRKILHGEAVAVGIITEAFLSYDRGLISLSELEDIEAYLFATYGKVTIKESEIPEIIRLTMQDKKNLGNEVRFSLLTGIGDCGYDIPVGKSEMKKALQYYIG</sequence>
<proteinExistence type="predicted"/>
<dbReference type="NCBIfam" id="TIGR01357">
    <property type="entry name" value="aroB"/>
    <property type="match status" value="1"/>
</dbReference>
<dbReference type="GO" id="GO:0000166">
    <property type="term" value="F:nucleotide binding"/>
    <property type="evidence" value="ECO:0007669"/>
    <property type="project" value="UniProtKB-KW"/>
</dbReference>
<dbReference type="PIRSF" id="PIRSF001455">
    <property type="entry name" value="DHQ_synth"/>
    <property type="match status" value="1"/>
</dbReference>
<keyword evidence="10" id="KW-0170">Cobalt</keyword>
<keyword evidence="9 14" id="KW-0456">Lyase</keyword>
<dbReference type="InterPro" id="IPR016037">
    <property type="entry name" value="DHQ_synth_AroB"/>
</dbReference>
<keyword evidence="5" id="KW-0479">Metal-binding</keyword>
<evidence type="ECO:0000313" key="14">
    <source>
        <dbReference type="EMBL" id="AWL08735.1"/>
    </source>
</evidence>
<evidence type="ECO:0000256" key="2">
    <source>
        <dbReference type="ARBA" id="ARBA00001941"/>
    </source>
</evidence>
<evidence type="ECO:0000259" key="13">
    <source>
        <dbReference type="Pfam" id="PF24621"/>
    </source>
</evidence>
<keyword evidence="8" id="KW-0520">NAD</keyword>
<dbReference type="GO" id="GO:0009423">
    <property type="term" value="P:chorismate biosynthetic process"/>
    <property type="evidence" value="ECO:0007669"/>
    <property type="project" value="UniProtKB-UniRule"/>
</dbReference>
<dbReference type="GO" id="GO:0005737">
    <property type="term" value="C:cytoplasm"/>
    <property type="evidence" value="ECO:0007669"/>
    <property type="project" value="InterPro"/>
</dbReference>
<keyword evidence="15" id="KW-1185">Reference proteome</keyword>
<dbReference type="PANTHER" id="PTHR43622">
    <property type="entry name" value="3-DEHYDROQUINATE SYNTHASE"/>
    <property type="match status" value="1"/>
</dbReference>
<dbReference type="InterPro" id="IPR030960">
    <property type="entry name" value="DHQS/DOIS_N"/>
</dbReference>
<dbReference type="CDD" id="cd08195">
    <property type="entry name" value="DHQS"/>
    <property type="match status" value="1"/>
</dbReference>
<evidence type="ECO:0000256" key="1">
    <source>
        <dbReference type="ARBA" id="ARBA00001911"/>
    </source>
</evidence>
<dbReference type="Gene3D" id="1.20.1090.10">
    <property type="entry name" value="Dehydroquinate synthase-like - alpha domain"/>
    <property type="match status" value="1"/>
</dbReference>
<gene>
    <name evidence="14" type="primary">aroB</name>
    <name evidence="14" type="ORF">HME7025_00865</name>
</gene>
<dbReference type="PANTHER" id="PTHR43622:SF1">
    <property type="entry name" value="3-DEHYDROQUINATE SYNTHASE"/>
    <property type="match status" value="1"/>
</dbReference>
<dbReference type="Gene3D" id="3.40.50.1970">
    <property type="match status" value="1"/>
</dbReference>
<dbReference type="EMBL" id="CP029346">
    <property type="protein sequence ID" value="AWL08735.1"/>
    <property type="molecule type" value="Genomic_DNA"/>
</dbReference>
<accession>A0A2S2DTN3</accession>
<comment type="function">
    <text evidence="4">Catalyzes the conversion of 3-deoxy-D-arabino-heptulosonate 7-phosphate (DAHP) to dehydroquinate (DHQ).</text>
</comment>
<keyword evidence="6" id="KW-0547">Nucleotide-binding</keyword>
<evidence type="ECO:0000256" key="4">
    <source>
        <dbReference type="ARBA" id="ARBA00003485"/>
    </source>
</evidence>
<comment type="cofactor">
    <cofactor evidence="3">
        <name>Zn(2+)</name>
        <dbReference type="ChEBI" id="CHEBI:29105"/>
    </cofactor>
</comment>
<reference evidence="15" key="1">
    <citation type="submission" date="2018-05" db="EMBL/GenBank/DDBJ databases">
        <title>Pseudarcicella sp. HME7025 Genome sequencing and assembly.</title>
        <authorList>
            <person name="Kim H."/>
            <person name="Kang H."/>
            <person name="Joh K."/>
        </authorList>
    </citation>
    <scope>NUCLEOTIDE SEQUENCE [LARGE SCALE GENOMIC DNA]</scope>
    <source>
        <strain evidence="15">HME7025</strain>
    </source>
</reference>